<name>A0AAX6GA66_IRIPA</name>
<comment type="caution">
    <text evidence="2">The sequence shown here is derived from an EMBL/GenBank/DDBJ whole genome shotgun (WGS) entry which is preliminary data.</text>
</comment>
<evidence type="ECO:0000256" key="1">
    <source>
        <dbReference type="SAM" id="Phobius"/>
    </source>
</evidence>
<evidence type="ECO:0000313" key="3">
    <source>
        <dbReference type="Proteomes" id="UP001140949"/>
    </source>
</evidence>
<keyword evidence="1" id="KW-1133">Transmembrane helix</keyword>
<feature type="transmembrane region" description="Helical" evidence="1">
    <location>
        <begin position="12"/>
        <end position="33"/>
    </location>
</feature>
<gene>
    <name evidence="2" type="ORF">M6B38_379020</name>
</gene>
<keyword evidence="3" id="KW-1185">Reference proteome</keyword>
<reference evidence="2" key="1">
    <citation type="journal article" date="2023" name="GigaByte">
        <title>Genome assembly of the bearded iris, Iris pallida Lam.</title>
        <authorList>
            <person name="Bruccoleri R.E."/>
            <person name="Oakeley E.J."/>
            <person name="Faust A.M.E."/>
            <person name="Altorfer M."/>
            <person name="Dessus-Babus S."/>
            <person name="Burckhardt D."/>
            <person name="Oertli M."/>
            <person name="Naumann U."/>
            <person name="Petersen F."/>
            <person name="Wong J."/>
        </authorList>
    </citation>
    <scope>NUCLEOTIDE SEQUENCE</scope>
    <source>
        <strain evidence="2">GSM-AAB239-AS_SAM_17_03QT</strain>
    </source>
</reference>
<protein>
    <submittedName>
        <fullName evidence="2">Pollen-specific leucine-rich repeat extensin-like protein 3</fullName>
    </submittedName>
</protein>
<sequence>MTCALFRHDDYLWTRYLLSLAKFFPCIFFHIYFGW</sequence>
<dbReference type="Proteomes" id="UP001140949">
    <property type="component" value="Unassembled WGS sequence"/>
</dbReference>
<dbReference type="AlphaFoldDB" id="A0AAX6GA66"/>
<keyword evidence="1" id="KW-0812">Transmembrane</keyword>
<keyword evidence="1" id="KW-0472">Membrane</keyword>
<accession>A0AAX6GA66</accession>
<organism evidence="2 3">
    <name type="scientific">Iris pallida</name>
    <name type="common">Sweet iris</name>
    <dbReference type="NCBI Taxonomy" id="29817"/>
    <lineage>
        <taxon>Eukaryota</taxon>
        <taxon>Viridiplantae</taxon>
        <taxon>Streptophyta</taxon>
        <taxon>Embryophyta</taxon>
        <taxon>Tracheophyta</taxon>
        <taxon>Spermatophyta</taxon>
        <taxon>Magnoliopsida</taxon>
        <taxon>Liliopsida</taxon>
        <taxon>Asparagales</taxon>
        <taxon>Iridaceae</taxon>
        <taxon>Iridoideae</taxon>
        <taxon>Irideae</taxon>
        <taxon>Iris</taxon>
    </lineage>
</organism>
<reference evidence="2" key="2">
    <citation type="submission" date="2023-04" db="EMBL/GenBank/DDBJ databases">
        <authorList>
            <person name="Bruccoleri R.E."/>
            <person name="Oakeley E.J."/>
            <person name="Faust A.-M."/>
            <person name="Dessus-Babus S."/>
            <person name="Altorfer M."/>
            <person name="Burckhardt D."/>
            <person name="Oertli M."/>
            <person name="Naumann U."/>
            <person name="Petersen F."/>
            <person name="Wong J."/>
        </authorList>
    </citation>
    <scope>NUCLEOTIDE SEQUENCE</scope>
    <source>
        <strain evidence="2">GSM-AAB239-AS_SAM_17_03QT</strain>
        <tissue evidence="2">Leaf</tissue>
    </source>
</reference>
<dbReference type="EMBL" id="JANAVB010021796">
    <property type="protein sequence ID" value="KAJ6825195.1"/>
    <property type="molecule type" value="Genomic_DNA"/>
</dbReference>
<proteinExistence type="predicted"/>
<evidence type="ECO:0000313" key="2">
    <source>
        <dbReference type="EMBL" id="KAJ6825195.1"/>
    </source>
</evidence>